<evidence type="ECO:0000256" key="1">
    <source>
        <dbReference type="SAM" id="Phobius"/>
    </source>
</evidence>
<feature type="transmembrane region" description="Helical" evidence="1">
    <location>
        <begin position="7"/>
        <end position="30"/>
    </location>
</feature>
<dbReference type="GO" id="GO:0000921">
    <property type="term" value="P:septin ring assembly"/>
    <property type="evidence" value="ECO:0007669"/>
    <property type="project" value="TreeGrafter"/>
</dbReference>
<feature type="transmembrane region" description="Helical" evidence="1">
    <location>
        <begin position="142"/>
        <end position="162"/>
    </location>
</feature>
<dbReference type="PANTHER" id="PTHR31726:SF2">
    <property type="entry name" value="PROTEIN ICE2"/>
    <property type="match status" value="1"/>
</dbReference>
<dbReference type="PhylomeDB" id="A0A060T9N9"/>
<feature type="transmembrane region" description="Helical" evidence="1">
    <location>
        <begin position="352"/>
        <end position="369"/>
    </location>
</feature>
<dbReference type="InterPro" id="IPR013635">
    <property type="entry name" value="Ice2"/>
</dbReference>
<keyword evidence="1" id="KW-1133">Transmembrane helix</keyword>
<dbReference type="GO" id="GO:0005789">
    <property type="term" value="C:endoplasmic reticulum membrane"/>
    <property type="evidence" value="ECO:0007669"/>
    <property type="project" value="TreeGrafter"/>
</dbReference>
<keyword evidence="1" id="KW-0472">Membrane</keyword>
<evidence type="ECO:0000313" key="2">
    <source>
        <dbReference type="EMBL" id="CDP37658.1"/>
    </source>
</evidence>
<feature type="transmembrane region" description="Helical" evidence="1">
    <location>
        <begin position="174"/>
        <end position="196"/>
    </location>
</feature>
<feature type="transmembrane region" description="Helical" evidence="1">
    <location>
        <begin position="381"/>
        <end position="402"/>
    </location>
</feature>
<dbReference type="EMBL" id="HG937694">
    <property type="protein sequence ID" value="CDP37658.1"/>
    <property type="molecule type" value="Genomic_DNA"/>
</dbReference>
<feature type="transmembrane region" description="Helical" evidence="1">
    <location>
        <begin position="36"/>
        <end position="56"/>
    </location>
</feature>
<gene>
    <name evidence="2" type="ORF">GNLVRS02_ARAD1D16456g</name>
</gene>
<dbReference type="GO" id="GO:0032541">
    <property type="term" value="C:cortical endoplasmic reticulum"/>
    <property type="evidence" value="ECO:0007669"/>
    <property type="project" value="TreeGrafter"/>
</dbReference>
<sequence length="472" mass="51781">MAGWRVAVHAVFSLVYLTLIVTSIPLAFDVGGEDCGIAFTLTLTQFYFILSTLRIICRNTKLSFVGSFLYYCQNIIIPSLLIVHLSYGNEQPASYWLILKPYWQAALKNSTFIFTMLEGFCSVLVIQTTGKYMRTLIRRSDSWMFVQIVVSSIVLTMTLLLLRRIYSLPMVIDLASASLIGAALTASVLLALYGIVSGRGSPIESSLLFAYVIYCLYLTFTDFESSPESSGSFLSMLLDPIFKASTSTSSPMSTPPVTPYSAAANTAANSNLFGLGLPRVLGGRGLFPSEPTHAVPVPQVNANIPPLPPIIITGFTNFVTTVAELIPQGFKTIFDFLRGAMSSVSPSVVVSLAYRLAVFYAAALIIPSIQSSSPRSRPRRIMFRLLTFSPCVIIALYTHLLMHHFGILAAKPFDSSPGVVGWIDRAIRDPQLSWQVWGWANIFGTLTVYCLELVYGKESSGDALVDGHFKQE</sequence>
<feature type="transmembrane region" description="Helical" evidence="1">
    <location>
        <begin position="68"/>
        <end position="87"/>
    </location>
</feature>
<feature type="transmembrane region" description="Helical" evidence="1">
    <location>
        <begin position="107"/>
        <end position="130"/>
    </location>
</feature>
<feature type="transmembrane region" description="Helical" evidence="1">
    <location>
        <begin position="203"/>
        <end position="220"/>
    </location>
</feature>
<name>A0A060T9N9_BLAAD</name>
<reference evidence="2" key="2">
    <citation type="submission" date="2014-06" db="EMBL/GenBank/DDBJ databases">
        <title>The complete genome of Blastobotrys (Arxula) adeninivorans LS3 - a yeast of biotechnological interest.</title>
        <authorList>
            <person name="Kunze G."/>
            <person name="Gaillardin C."/>
            <person name="Czernicka M."/>
            <person name="Durrens P."/>
            <person name="Martin T."/>
            <person name="Boer E."/>
            <person name="Gabaldon T."/>
            <person name="Cruz J."/>
            <person name="Talla E."/>
            <person name="Marck C."/>
            <person name="Goffeau A."/>
            <person name="Barbe V."/>
            <person name="Baret P."/>
            <person name="Baronian K."/>
            <person name="Beier S."/>
            <person name="Bleykasten C."/>
            <person name="Bode R."/>
            <person name="Casaregola S."/>
            <person name="Despons L."/>
            <person name="Fairhead C."/>
            <person name="Giersberg M."/>
            <person name="Gierski P."/>
            <person name="Hahnel U."/>
            <person name="Hartmann A."/>
            <person name="Jankowska D."/>
            <person name="Jubin C."/>
            <person name="Jung P."/>
            <person name="Lafontaine I."/>
            <person name="Leh-Louis V."/>
            <person name="Lemaire M."/>
            <person name="Marcet-Houben M."/>
            <person name="Mascher M."/>
            <person name="Morel G."/>
            <person name="Richard G.-F."/>
            <person name="Riechen J."/>
            <person name="Sacerdot C."/>
            <person name="Sarkar A."/>
            <person name="Savel G."/>
            <person name="Schacherer J."/>
            <person name="Sherman D."/>
            <person name="Straub M.-L."/>
            <person name="Stein N."/>
            <person name="Thierry A."/>
            <person name="Trautwein-Schult A."/>
            <person name="Westhof E."/>
            <person name="Worch S."/>
            <person name="Dujon B."/>
            <person name="Souciet J.-L."/>
            <person name="Wincker P."/>
            <person name="Scholz U."/>
            <person name="Neuveglise N."/>
        </authorList>
    </citation>
    <scope>NUCLEOTIDE SEQUENCE</scope>
    <source>
        <strain evidence="2">LS3</strain>
    </source>
</reference>
<keyword evidence="1" id="KW-0812">Transmembrane</keyword>
<reference evidence="2" key="1">
    <citation type="submission" date="2014-02" db="EMBL/GenBank/DDBJ databases">
        <authorList>
            <person name="Genoscope - CEA"/>
        </authorList>
    </citation>
    <scope>NUCLEOTIDE SEQUENCE</scope>
    <source>
        <strain evidence="2">LS3</strain>
    </source>
</reference>
<protein>
    <submittedName>
        <fullName evidence="2">ARAD1D16456p</fullName>
    </submittedName>
</protein>
<dbReference type="PANTHER" id="PTHR31726">
    <property type="entry name" value="PROTEIN ICE2"/>
    <property type="match status" value="1"/>
</dbReference>
<dbReference type="Pfam" id="PF08426">
    <property type="entry name" value="ICE2"/>
    <property type="match status" value="1"/>
</dbReference>
<dbReference type="AlphaFoldDB" id="A0A060T9N9"/>
<proteinExistence type="predicted"/>
<organism evidence="2">
    <name type="scientific">Blastobotrys adeninivorans</name>
    <name type="common">Yeast</name>
    <name type="synonym">Arxula adeninivorans</name>
    <dbReference type="NCBI Taxonomy" id="409370"/>
    <lineage>
        <taxon>Eukaryota</taxon>
        <taxon>Fungi</taxon>
        <taxon>Dikarya</taxon>
        <taxon>Ascomycota</taxon>
        <taxon>Saccharomycotina</taxon>
        <taxon>Dipodascomycetes</taxon>
        <taxon>Dipodascales</taxon>
        <taxon>Trichomonascaceae</taxon>
        <taxon>Blastobotrys</taxon>
    </lineage>
</organism>
<dbReference type="GO" id="GO:0097038">
    <property type="term" value="C:perinuclear endoplasmic reticulum"/>
    <property type="evidence" value="ECO:0007669"/>
    <property type="project" value="TreeGrafter"/>
</dbReference>
<accession>A0A060T9N9</accession>
<dbReference type="GO" id="GO:0048309">
    <property type="term" value="P:endoplasmic reticulum inheritance"/>
    <property type="evidence" value="ECO:0007669"/>
    <property type="project" value="TreeGrafter"/>
</dbReference>